<evidence type="ECO:0008006" key="4">
    <source>
        <dbReference type="Google" id="ProtNLM"/>
    </source>
</evidence>
<dbReference type="PROSITE" id="PS51257">
    <property type="entry name" value="PROKAR_LIPOPROTEIN"/>
    <property type="match status" value="1"/>
</dbReference>
<feature type="signal peptide" evidence="1">
    <location>
        <begin position="1"/>
        <end position="22"/>
    </location>
</feature>
<accession>A0ABV3B647</accession>
<dbReference type="RefSeq" id="WP_359698799.1">
    <property type="nucleotide sequence ID" value="NZ_JBEYXT010000168.1"/>
</dbReference>
<proteinExistence type="predicted"/>
<name>A0ABV3B647_9ACTN</name>
<evidence type="ECO:0000313" key="2">
    <source>
        <dbReference type="EMBL" id="MEU6804912.1"/>
    </source>
</evidence>
<keyword evidence="1" id="KW-0732">Signal</keyword>
<keyword evidence="3" id="KW-1185">Reference proteome</keyword>
<evidence type="ECO:0000256" key="1">
    <source>
        <dbReference type="SAM" id="SignalP"/>
    </source>
</evidence>
<reference evidence="2 3" key="1">
    <citation type="submission" date="2024-06" db="EMBL/GenBank/DDBJ databases">
        <title>The Natural Products Discovery Center: Release of the First 8490 Sequenced Strains for Exploring Actinobacteria Biosynthetic Diversity.</title>
        <authorList>
            <person name="Kalkreuter E."/>
            <person name="Kautsar S.A."/>
            <person name="Yang D."/>
            <person name="Bader C.D."/>
            <person name="Teijaro C.N."/>
            <person name="Fluegel L."/>
            <person name="Davis C.M."/>
            <person name="Simpson J.R."/>
            <person name="Lauterbach L."/>
            <person name="Steele A.D."/>
            <person name="Gui C."/>
            <person name="Meng S."/>
            <person name="Li G."/>
            <person name="Viehrig K."/>
            <person name="Ye F."/>
            <person name="Su P."/>
            <person name="Kiefer A.F."/>
            <person name="Nichols A."/>
            <person name="Cepeda A.J."/>
            <person name="Yan W."/>
            <person name="Fan B."/>
            <person name="Jiang Y."/>
            <person name="Adhikari A."/>
            <person name="Zheng C.-J."/>
            <person name="Schuster L."/>
            <person name="Cowan T.M."/>
            <person name="Smanski M.J."/>
            <person name="Chevrette M.G."/>
            <person name="De Carvalho L.P.S."/>
            <person name="Shen B."/>
        </authorList>
    </citation>
    <scope>NUCLEOTIDE SEQUENCE [LARGE SCALE GENOMIC DNA]</scope>
    <source>
        <strain evidence="2 3">NPDC046851</strain>
    </source>
</reference>
<feature type="chain" id="PRO_5047026220" description="Lipoprotein" evidence="1">
    <location>
        <begin position="23"/>
        <end position="152"/>
    </location>
</feature>
<organism evidence="2 3">
    <name type="scientific">Streptomyces neyagawaensis</name>
    <dbReference type="NCBI Taxonomy" id="42238"/>
    <lineage>
        <taxon>Bacteria</taxon>
        <taxon>Bacillati</taxon>
        <taxon>Actinomycetota</taxon>
        <taxon>Actinomycetes</taxon>
        <taxon>Kitasatosporales</taxon>
        <taxon>Streptomycetaceae</taxon>
        <taxon>Streptomyces</taxon>
    </lineage>
</organism>
<protein>
    <recommendedName>
        <fullName evidence="4">Lipoprotein</fullName>
    </recommendedName>
</protein>
<dbReference type="Proteomes" id="UP001551189">
    <property type="component" value="Unassembled WGS sequence"/>
</dbReference>
<evidence type="ECO:0000313" key="3">
    <source>
        <dbReference type="Proteomes" id="UP001551189"/>
    </source>
</evidence>
<gene>
    <name evidence="2" type="ORF">ABZ931_28475</name>
</gene>
<dbReference type="EMBL" id="JBEYXT010000168">
    <property type="protein sequence ID" value="MEU6804912.1"/>
    <property type="molecule type" value="Genomic_DNA"/>
</dbReference>
<comment type="caution">
    <text evidence="2">The sequence shown here is derived from an EMBL/GenBank/DDBJ whole genome shotgun (WGS) entry which is preliminary data.</text>
</comment>
<sequence length="152" mass="15830">MVRKLTRGVTLAAGLAVLPLVAGCGGGDGDRSAKKAADDAGRVAEVVAPAKVEVLASLTGCEVKIRTEAEELREGVCHTKAGDYLITTFPKEELLQVWLDSAALYGGKKLVGPRWVISAKEEVLEPLRKKVGGTVEDLSTYGRTGGPGPSAS</sequence>